<accession>A0A6L5XAY0</accession>
<keyword evidence="1" id="KW-0812">Transmembrane</keyword>
<dbReference type="AlphaFoldDB" id="A0A6L5XAY0"/>
<feature type="transmembrane region" description="Helical" evidence="1">
    <location>
        <begin position="281"/>
        <end position="299"/>
    </location>
</feature>
<proteinExistence type="predicted"/>
<organism evidence="2 3">
    <name type="scientific">Porcincola intestinalis</name>
    <dbReference type="NCBI Taxonomy" id="2606632"/>
    <lineage>
        <taxon>Bacteria</taxon>
        <taxon>Bacillati</taxon>
        <taxon>Bacillota</taxon>
        <taxon>Clostridia</taxon>
        <taxon>Lachnospirales</taxon>
        <taxon>Lachnospiraceae</taxon>
        <taxon>Porcincola</taxon>
    </lineage>
</organism>
<evidence type="ECO:0000256" key="1">
    <source>
        <dbReference type="SAM" id="Phobius"/>
    </source>
</evidence>
<feature type="transmembrane region" description="Helical" evidence="1">
    <location>
        <begin position="64"/>
        <end position="84"/>
    </location>
</feature>
<evidence type="ECO:0000313" key="2">
    <source>
        <dbReference type="EMBL" id="MSS15692.1"/>
    </source>
</evidence>
<evidence type="ECO:0000313" key="3">
    <source>
        <dbReference type="Proteomes" id="UP000481852"/>
    </source>
</evidence>
<feature type="transmembrane region" description="Helical" evidence="1">
    <location>
        <begin position="469"/>
        <end position="490"/>
    </location>
</feature>
<sequence>MENKPRFSSQIRSFFLRLHPFRKLSVFLYDHFVPRGRKLKLTDAVDAVSCHQKDSTRTYYLEKISFTLFISSLMGAALLFGALYSARQNRGIPSNLITRPGYGEASLEETLNLTAAGEKESERVTIRISPKAYTSKQAQALLDQAETQLQKQLPGRNESLDDIRYPLRLPASLLDGVISAEYTISPYGVIDDSSGAIVGNLTENGTPVTIEATLKVQELERICRYAAVVFPPALTDREQFSADLDTALRAADSSDPTSDQIQLPAYAGNTPLAWSRPEGPFLTILFILTILLPALFWFQKDEKMKELAKRRREMLDLDYSELLFKLTLLIGAGLTIKGAFSRICSQQDALQHGSSLPSGAGKDSIQHPAAQNRFLEIKKSRPESAHPVYGEIRILLREITDGVPEETAYENFGRRCGLPTYIKLGSLLAQNLRKGSSGLTALLEKEAFLSLQQHRTAARKMGERASMRMLFPMLLMFVDVMLIMMVPAMLSF</sequence>
<reference evidence="2 3" key="1">
    <citation type="submission" date="2019-08" db="EMBL/GenBank/DDBJ databases">
        <title>In-depth cultivation of the pig gut microbiome towards novel bacterial diversity and tailored functional studies.</title>
        <authorList>
            <person name="Wylensek D."/>
            <person name="Hitch T.C.A."/>
            <person name="Clavel T."/>
        </authorList>
    </citation>
    <scope>NUCLEOTIDE SEQUENCE [LARGE SCALE GENOMIC DNA]</scope>
    <source>
        <strain evidence="2 3">Oil+RF-744-WCA-WT-11</strain>
    </source>
</reference>
<dbReference type="EMBL" id="VULZ01000014">
    <property type="protein sequence ID" value="MSS15692.1"/>
    <property type="molecule type" value="Genomic_DNA"/>
</dbReference>
<dbReference type="Proteomes" id="UP000481852">
    <property type="component" value="Unassembled WGS sequence"/>
</dbReference>
<dbReference type="RefSeq" id="WP_154526799.1">
    <property type="nucleotide sequence ID" value="NZ_VULZ01000014.1"/>
</dbReference>
<keyword evidence="1" id="KW-1133">Transmembrane helix</keyword>
<keyword evidence="1" id="KW-0472">Membrane</keyword>
<comment type="caution">
    <text evidence="2">The sequence shown here is derived from an EMBL/GenBank/DDBJ whole genome shotgun (WGS) entry which is preliminary data.</text>
</comment>
<keyword evidence="3" id="KW-1185">Reference proteome</keyword>
<evidence type="ECO:0008006" key="4">
    <source>
        <dbReference type="Google" id="ProtNLM"/>
    </source>
</evidence>
<protein>
    <recommendedName>
        <fullName evidence="4">Type II secretion system protein GspF domain-containing protein</fullName>
    </recommendedName>
</protein>
<gene>
    <name evidence="2" type="ORF">FYJ35_11740</name>
</gene>
<name>A0A6L5XAY0_9FIRM</name>